<evidence type="ECO:0000256" key="6">
    <source>
        <dbReference type="SAM" id="Phobius"/>
    </source>
</evidence>
<dbReference type="InterPro" id="IPR010645">
    <property type="entry name" value="MFS_4"/>
</dbReference>
<dbReference type="PROSITE" id="PS50850">
    <property type="entry name" value="MFS"/>
    <property type="match status" value="1"/>
</dbReference>
<dbReference type="GO" id="GO:0022857">
    <property type="term" value="F:transmembrane transporter activity"/>
    <property type="evidence" value="ECO:0007669"/>
    <property type="project" value="InterPro"/>
</dbReference>
<evidence type="ECO:0000259" key="7">
    <source>
        <dbReference type="PROSITE" id="PS50850"/>
    </source>
</evidence>
<dbReference type="KEGG" id="sna:Snas_0515"/>
<evidence type="ECO:0000313" key="8">
    <source>
        <dbReference type="EMBL" id="ADD40230.1"/>
    </source>
</evidence>
<feature type="transmembrane region" description="Helical" evidence="6">
    <location>
        <begin position="15"/>
        <end position="34"/>
    </location>
</feature>
<evidence type="ECO:0000256" key="2">
    <source>
        <dbReference type="ARBA" id="ARBA00022475"/>
    </source>
</evidence>
<keyword evidence="3 6" id="KW-0812">Transmembrane</keyword>
<dbReference type="PANTHER" id="PTHR43124">
    <property type="entry name" value="PURINE EFFLUX PUMP PBUE"/>
    <property type="match status" value="1"/>
</dbReference>
<dbReference type="InterPro" id="IPR020846">
    <property type="entry name" value="MFS_dom"/>
</dbReference>
<gene>
    <name evidence="8" type="ordered locus">Snas_0515</name>
</gene>
<dbReference type="EMBL" id="CP001778">
    <property type="protein sequence ID" value="ADD40230.1"/>
    <property type="molecule type" value="Genomic_DNA"/>
</dbReference>
<sequence>MTVSIERPTTVRGPAAWQVGLAGTAMIAATFGFARYSYGLYAPALRAEFDLSVGLVGLIGSATYVGYLLSLLVVGVFSQRLGPRPLVVIGGLSAAVGMLAVGLATGPWLLVAGLVLAGTSPGWAWAPYSDAVDRLVEPGKRQRVMGLIPSGTAFGVVLAGPAALFLYGPVWRVAWLVFAVITFAVTVYNALILPGTRRRETPDVETQARVGPSWFLRPGVTRHYLTAFSYGLIGAIYWTFAVEAIAADSTRSTAPLFWTLMGAVGMLGALAGVAIGRYGLRVVHIGLFASMAAAILLLGLAPGSLAAVIASAVLYGPAFMAGSSLLQVWSYELFPDRPTTGFSATVFFIGIGTILGPTLAGQIASGWGLGITFVATATVAAATLAIAPRRQAAIRTPRR</sequence>
<evidence type="ECO:0000313" key="9">
    <source>
        <dbReference type="Proteomes" id="UP000000844"/>
    </source>
</evidence>
<feature type="transmembrane region" description="Helical" evidence="6">
    <location>
        <begin position="282"/>
        <end position="301"/>
    </location>
</feature>
<dbReference type="SUPFAM" id="SSF103473">
    <property type="entry name" value="MFS general substrate transporter"/>
    <property type="match status" value="1"/>
</dbReference>
<dbReference type="Proteomes" id="UP000000844">
    <property type="component" value="Chromosome"/>
</dbReference>
<organism evidence="8 9">
    <name type="scientific">Stackebrandtia nassauensis (strain DSM 44728 / CIP 108903 / NRRL B-16338 / NBRC 102104 / LLR-40K-21)</name>
    <dbReference type="NCBI Taxonomy" id="446470"/>
    <lineage>
        <taxon>Bacteria</taxon>
        <taxon>Bacillati</taxon>
        <taxon>Actinomycetota</taxon>
        <taxon>Actinomycetes</taxon>
        <taxon>Glycomycetales</taxon>
        <taxon>Glycomycetaceae</taxon>
        <taxon>Stackebrandtia</taxon>
    </lineage>
</organism>
<feature type="transmembrane region" description="Helical" evidence="6">
    <location>
        <begin position="341"/>
        <end position="360"/>
    </location>
</feature>
<comment type="subcellular location">
    <subcellularLocation>
        <location evidence="1">Cell membrane</location>
        <topology evidence="1">Multi-pass membrane protein</topology>
    </subcellularLocation>
</comment>
<keyword evidence="5 6" id="KW-0472">Membrane</keyword>
<dbReference type="Gene3D" id="1.20.1250.20">
    <property type="entry name" value="MFS general substrate transporter like domains"/>
    <property type="match status" value="1"/>
</dbReference>
<feature type="domain" description="Major facilitator superfamily (MFS) profile" evidence="7">
    <location>
        <begin position="18"/>
        <end position="395"/>
    </location>
</feature>
<dbReference type="PANTHER" id="PTHR43124:SF3">
    <property type="entry name" value="CHLORAMPHENICOL EFFLUX PUMP RV0191"/>
    <property type="match status" value="1"/>
</dbReference>
<evidence type="ECO:0000256" key="5">
    <source>
        <dbReference type="ARBA" id="ARBA00023136"/>
    </source>
</evidence>
<feature type="transmembrane region" description="Helical" evidence="6">
    <location>
        <begin position="224"/>
        <end position="245"/>
    </location>
</feature>
<dbReference type="Pfam" id="PF06779">
    <property type="entry name" value="MFS_4"/>
    <property type="match status" value="1"/>
</dbReference>
<accession>D3Q5T1</accession>
<keyword evidence="9" id="KW-1185">Reference proteome</keyword>
<proteinExistence type="predicted"/>
<feature type="transmembrane region" description="Helical" evidence="6">
    <location>
        <begin position="54"/>
        <end position="74"/>
    </location>
</feature>
<dbReference type="HOGENOM" id="CLU_058221_0_0_11"/>
<feature type="transmembrane region" description="Helical" evidence="6">
    <location>
        <begin position="307"/>
        <end position="329"/>
    </location>
</feature>
<dbReference type="eggNOG" id="COG2814">
    <property type="taxonomic scope" value="Bacteria"/>
</dbReference>
<feature type="transmembrane region" description="Helical" evidence="6">
    <location>
        <begin position="147"/>
        <end position="167"/>
    </location>
</feature>
<feature type="transmembrane region" description="Helical" evidence="6">
    <location>
        <begin position="257"/>
        <end position="275"/>
    </location>
</feature>
<dbReference type="STRING" id="446470.Snas_0515"/>
<feature type="transmembrane region" description="Helical" evidence="6">
    <location>
        <begin position="109"/>
        <end position="126"/>
    </location>
</feature>
<feature type="transmembrane region" description="Helical" evidence="6">
    <location>
        <begin position="86"/>
        <end position="103"/>
    </location>
</feature>
<name>D3Q5T1_STANL</name>
<dbReference type="RefSeq" id="WP_013015801.1">
    <property type="nucleotide sequence ID" value="NC_013947.1"/>
</dbReference>
<feature type="transmembrane region" description="Helical" evidence="6">
    <location>
        <begin position="173"/>
        <end position="193"/>
    </location>
</feature>
<evidence type="ECO:0000256" key="3">
    <source>
        <dbReference type="ARBA" id="ARBA00022692"/>
    </source>
</evidence>
<dbReference type="AlphaFoldDB" id="D3Q5T1"/>
<dbReference type="OrthoDB" id="2957247at2"/>
<reference evidence="8 9" key="1">
    <citation type="journal article" date="2009" name="Stand. Genomic Sci.">
        <title>Complete genome sequence of Stackebrandtia nassauensis type strain (LLR-40K-21).</title>
        <authorList>
            <person name="Munk C."/>
            <person name="Lapidus A."/>
            <person name="Copeland A."/>
            <person name="Jando M."/>
            <person name="Mayilraj S."/>
            <person name="Glavina Del Rio T."/>
            <person name="Nolan M."/>
            <person name="Chen F."/>
            <person name="Lucas S."/>
            <person name="Tice H."/>
            <person name="Cheng J.F."/>
            <person name="Han C."/>
            <person name="Detter J.C."/>
            <person name="Bruce D."/>
            <person name="Goodwin L."/>
            <person name="Chain P."/>
            <person name="Pitluck S."/>
            <person name="Goker M."/>
            <person name="Ovchinikova G."/>
            <person name="Pati A."/>
            <person name="Ivanova N."/>
            <person name="Mavromatis K."/>
            <person name="Chen A."/>
            <person name="Palaniappan K."/>
            <person name="Land M."/>
            <person name="Hauser L."/>
            <person name="Chang Y.J."/>
            <person name="Jeffries C.D."/>
            <person name="Bristow J."/>
            <person name="Eisen J.A."/>
            <person name="Markowitz V."/>
            <person name="Hugenholtz P."/>
            <person name="Kyrpides N.C."/>
            <person name="Klenk H.P."/>
        </authorList>
    </citation>
    <scope>NUCLEOTIDE SEQUENCE [LARGE SCALE GENOMIC DNA]</scope>
    <source>
        <strain evidence="9">DSM 44728 / CIP 108903 / NRRL B-16338 / NBRC 102104 / LLR-40K-21</strain>
    </source>
</reference>
<evidence type="ECO:0000256" key="4">
    <source>
        <dbReference type="ARBA" id="ARBA00022989"/>
    </source>
</evidence>
<protein>
    <submittedName>
        <fullName evidence="8">Major facilitator superfamily MFS_1</fullName>
    </submittedName>
</protein>
<dbReference type="InterPro" id="IPR036259">
    <property type="entry name" value="MFS_trans_sf"/>
</dbReference>
<feature type="transmembrane region" description="Helical" evidence="6">
    <location>
        <begin position="366"/>
        <end position="387"/>
    </location>
</feature>
<evidence type="ECO:0000256" key="1">
    <source>
        <dbReference type="ARBA" id="ARBA00004651"/>
    </source>
</evidence>
<keyword evidence="2" id="KW-1003">Cell membrane</keyword>
<dbReference type="InterPro" id="IPR050189">
    <property type="entry name" value="MFS_Efflux_Transporters"/>
</dbReference>
<keyword evidence="4 6" id="KW-1133">Transmembrane helix</keyword>
<dbReference type="GO" id="GO:0005886">
    <property type="term" value="C:plasma membrane"/>
    <property type="evidence" value="ECO:0007669"/>
    <property type="project" value="UniProtKB-SubCell"/>
</dbReference>